<reference evidence="3 4" key="1">
    <citation type="submission" date="2017-03" db="EMBL/GenBank/DDBJ databases">
        <title>Genome sequencing of Shewanella japonica KCTC 22435.</title>
        <authorList>
            <person name="Kim K.M."/>
        </authorList>
    </citation>
    <scope>NUCLEOTIDE SEQUENCE [LARGE SCALE GENOMIC DNA]</scope>
    <source>
        <strain evidence="3 4">KCTC 22435</strain>
    </source>
</reference>
<dbReference type="Pfam" id="PF01206">
    <property type="entry name" value="TusA"/>
    <property type="match status" value="1"/>
</dbReference>
<name>A0ABN4YHB4_9GAMM</name>
<evidence type="ECO:0000259" key="2">
    <source>
        <dbReference type="PROSITE" id="PS01148"/>
    </source>
</evidence>
<evidence type="ECO:0000313" key="4">
    <source>
        <dbReference type="Proteomes" id="UP000191820"/>
    </source>
</evidence>
<dbReference type="InterPro" id="IPR036868">
    <property type="entry name" value="TusA-like_sf"/>
</dbReference>
<dbReference type="RefSeq" id="WP_055025992.1">
    <property type="nucleotide sequence ID" value="NZ_CANMJJ010000001.1"/>
</dbReference>
<gene>
    <name evidence="3" type="ORF">SJ2017_2247</name>
</gene>
<protein>
    <submittedName>
        <fullName evidence="3">Response regulator SirA</fullName>
    </submittedName>
</protein>
<organism evidence="3 4">
    <name type="scientific">Shewanella japonica</name>
    <dbReference type="NCBI Taxonomy" id="93973"/>
    <lineage>
        <taxon>Bacteria</taxon>
        <taxon>Pseudomonadati</taxon>
        <taxon>Pseudomonadota</taxon>
        <taxon>Gammaproteobacteria</taxon>
        <taxon>Alteromonadales</taxon>
        <taxon>Shewanellaceae</taxon>
        <taxon>Shewanella</taxon>
    </lineage>
</organism>
<evidence type="ECO:0000256" key="1">
    <source>
        <dbReference type="ARBA" id="ARBA00008984"/>
    </source>
</evidence>
<dbReference type="SUPFAM" id="SSF64307">
    <property type="entry name" value="SirA-like"/>
    <property type="match status" value="1"/>
</dbReference>
<accession>A0ABN4YHB4</accession>
<dbReference type="InterPro" id="IPR001455">
    <property type="entry name" value="TusA-like"/>
</dbReference>
<dbReference type="Gene3D" id="3.30.110.40">
    <property type="entry name" value="TusA-like domain"/>
    <property type="match status" value="1"/>
</dbReference>
<dbReference type="CDD" id="cd00291">
    <property type="entry name" value="SirA_YedF_YeeD"/>
    <property type="match status" value="1"/>
</dbReference>
<dbReference type="EMBL" id="CP020472">
    <property type="protein sequence ID" value="ARD22537.1"/>
    <property type="molecule type" value="Genomic_DNA"/>
</dbReference>
<comment type="similarity">
    <text evidence="1">Belongs to the sulfur carrier protein TusA family.</text>
</comment>
<evidence type="ECO:0000313" key="3">
    <source>
        <dbReference type="EMBL" id="ARD22537.1"/>
    </source>
</evidence>
<proteinExistence type="inferred from homology"/>
<feature type="domain" description="UPF0033" evidence="2">
    <location>
        <begin position="4"/>
        <end position="28"/>
    </location>
</feature>
<dbReference type="PANTHER" id="PTHR33279">
    <property type="entry name" value="SULFUR CARRIER PROTEIN YEDF-RELATED"/>
    <property type="match status" value="1"/>
</dbReference>
<sequence>MKIIDLTAHHCPYPLVQIKLALKKMQPGELLGISISDSGSRRDVPPFLKKIGHQVEITDDNPKKLSMVITKGNTF</sequence>
<dbReference type="PANTHER" id="PTHR33279:SF19">
    <property type="entry name" value="SSL1707 PROTEIN"/>
    <property type="match status" value="1"/>
</dbReference>
<dbReference type="PROSITE" id="PS01148">
    <property type="entry name" value="UPF0033"/>
    <property type="match status" value="1"/>
</dbReference>
<keyword evidence="4" id="KW-1185">Reference proteome</keyword>
<dbReference type="Proteomes" id="UP000191820">
    <property type="component" value="Chromosome"/>
</dbReference>